<name>A0A1I2JNR3_9BACT</name>
<evidence type="ECO:0000259" key="5">
    <source>
        <dbReference type="Pfam" id="PF22422"/>
    </source>
</evidence>
<protein>
    <submittedName>
        <fullName evidence="6">Glycosyl hydrolase family 63 C-terminal domain-containing protein</fullName>
    </submittedName>
</protein>
<dbReference type="Gene3D" id="1.50.10.10">
    <property type="match status" value="1"/>
</dbReference>
<reference evidence="6 7" key="1">
    <citation type="submission" date="2016-10" db="EMBL/GenBank/DDBJ databases">
        <authorList>
            <person name="de Groot N.N."/>
        </authorList>
    </citation>
    <scope>NUCLEOTIDE SEQUENCE [LARGE SCALE GENOMIC DNA]</scope>
    <source>
        <strain evidence="6 7">CGMCC 1.9156</strain>
    </source>
</reference>
<dbReference type="AlphaFoldDB" id="A0A1I2JNR3"/>
<sequence>MKTNRRNFLRAGVLAGTSVVCSPLASAGSDSAERKSPYKLPYKNTYVKNSFVAENEFRRMDPQLIDPPTFSEAKNVLPEPFWDGNKEAIDMYWKAWEIGIGHTRKPLPGSGFVSSYLDTAYNGNIFMWDSAFITLFARYGSRLFPFQQTLNNFYSLQHLDGFICREIMETGDDAFHRYDPVSTGPNIIPWSELEYYNHFGDWDRVNLIFPALAAYSRWLRLNRTWRDGSYWTSGWGTGMDNQPRVPREYNMIYSHGHMVWLDACLQQLMVDRILLKFGFVLERWQEIEDIEDEIGVLSAYIREHLWDDKTGFLYDRFRDGSLSQMKGIGAYWALLADVLEKDQLDRLVEHLDDPATFNRKFPVPSLSADNEKYQEDGRYWQGGIWAPTNFMVIKGLQKNGYREKAFDIAFSHHQHILEVFKKTGTFWEYYAPESAKPGLLARPDFVGWTGLPPIAVLIEGVFGIQGNFPEKTIHWDVNLTEKHGIARFPIGPEGMLSLTCFERSSKQQRPKIEIESNMELKLKLSWQGGKEEFAIQKGMNRIG</sequence>
<gene>
    <name evidence="6" type="ORF">SAMN05216283_109123</name>
</gene>
<evidence type="ECO:0000313" key="7">
    <source>
        <dbReference type="Proteomes" id="UP000198964"/>
    </source>
</evidence>
<dbReference type="GO" id="GO:0006487">
    <property type="term" value="P:protein N-linked glycosylation"/>
    <property type="evidence" value="ECO:0007669"/>
    <property type="project" value="TreeGrafter"/>
</dbReference>
<dbReference type="GO" id="GO:0009311">
    <property type="term" value="P:oligosaccharide metabolic process"/>
    <property type="evidence" value="ECO:0007669"/>
    <property type="project" value="InterPro"/>
</dbReference>
<evidence type="ECO:0000256" key="3">
    <source>
        <dbReference type="ARBA" id="ARBA00023295"/>
    </source>
</evidence>
<keyword evidence="3" id="KW-0326">Glycosidase</keyword>
<dbReference type="PANTHER" id="PTHR10412:SF11">
    <property type="entry name" value="MANNOSYL-OLIGOSACCHARIDE GLUCOSIDASE"/>
    <property type="match status" value="1"/>
</dbReference>
<evidence type="ECO:0000256" key="2">
    <source>
        <dbReference type="ARBA" id="ARBA00022801"/>
    </source>
</evidence>
<dbReference type="InterPro" id="IPR012341">
    <property type="entry name" value="6hp_glycosidase-like_sf"/>
</dbReference>
<dbReference type="InterPro" id="IPR054491">
    <property type="entry name" value="MGH1-like_GH"/>
</dbReference>
<evidence type="ECO:0000256" key="4">
    <source>
        <dbReference type="SAM" id="SignalP"/>
    </source>
</evidence>
<comment type="similarity">
    <text evidence="1">Belongs to the glycosyl hydrolase 63 family.</text>
</comment>
<dbReference type="STRING" id="655355.SAMN05216283_109123"/>
<dbReference type="PANTHER" id="PTHR10412">
    <property type="entry name" value="MANNOSYL-OLIGOSACCHARIDE GLUCOSIDASE"/>
    <property type="match status" value="1"/>
</dbReference>
<dbReference type="RefSeq" id="WP_093920805.1">
    <property type="nucleotide sequence ID" value="NZ_FONW01000009.1"/>
</dbReference>
<dbReference type="EMBL" id="FONW01000009">
    <property type="protein sequence ID" value="SFF56585.1"/>
    <property type="molecule type" value="Genomic_DNA"/>
</dbReference>
<keyword evidence="4" id="KW-0732">Signal</keyword>
<proteinExistence type="inferred from homology"/>
<organism evidence="6 7">
    <name type="scientific">Sunxiuqinia elliptica</name>
    <dbReference type="NCBI Taxonomy" id="655355"/>
    <lineage>
        <taxon>Bacteria</taxon>
        <taxon>Pseudomonadati</taxon>
        <taxon>Bacteroidota</taxon>
        <taxon>Bacteroidia</taxon>
        <taxon>Marinilabiliales</taxon>
        <taxon>Prolixibacteraceae</taxon>
        <taxon>Sunxiuqinia</taxon>
    </lineage>
</organism>
<dbReference type="GO" id="GO:0004573">
    <property type="term" value="F:Glc3Man9GlcNAc2 oligosaccharide glucosidase activity"/>
    <property type="evidence" value="ECO:0007669"/>
    <property type="project" value="InterPro"/>
</dbReference>
<keyword evidence="2 6" id="KW-0378">Hydrolase</keyword>
<dbReference type="Proteomes" id="UP000198964">
    <property type="component" value="Unassembled WGS sequence"/>
</dbReference>
<dbReference type="PROSITE" id="PS51318">
    <property type="entry name" value="TAT"/>
    <property type="match status" value="1"/>
</dbReference>
<evidence type="ECO:0000256" key="1">
    <source>
        <dbReference type="ARBA" id="ARBA00010833"/>
    </source>
</evidence>
<dbReference type="InterPro" id="IPR004888">
    <property type="entry name" value="Glycoside_hydrolase_63"/>
</dbReference>
<evidence type="ECO:0000313" key="6">
    <source>
        <dbReference type="EMBL" id="SFF56585.1"/>
    </source>
</evidence>
<feature type="signal peptide" evidence="4">
    <location>
        <begin position="1"/>
        <end position="27"/>
    </location>
</feature>
<dbReference type="SUPFAM" id="SSF48208">
    <property type="entry name" value="Six-hairpin glycosidases"/>
    <property type="match status" value="1"/>
</dbReference>
<feature type="chain" id="PRO_5011623974" evidence="4">
    <location>
        <begin position="28"/>
        <end position="543"/>
    </location>
</feature>
<dbReference type="InterPro" id="IPR008928">
    <property type="entry name" value="6-hairpin_glycosidase_sf"/>
</dbReference>
<keyword evidence="7" id="KW-1185">Reference proteome</keyword>
<accession>A0A1I2JNR3</accession>
<dbReference type="InterPro" id="IPR006311">
    <property type="entry name" value="TAT_signal"/>
</dbReference>
<feature type="domain" description="Mannosylglycerate hydrolase MGH1-like glycoside hydrolase" evidence="5">
    <location>
        <begin position="126"/>
        <end position="436"/>
    </location>
</feature>
<dbReference type="Pfam" id="PF22422">
    <property type="entry name" value="MGH1-like_GH"/>
    <property type="match status" value="1"/>
</dbReference>